<sequence>MTVCVSSYMRLKRCCASIATGGWMRRRRSHWRLDAPQPQAHLFTSTQPFFMDTMEPLEWLQWVLIPRMHTLLDNAQPLPEAFAVAPYYEMALAADHPQREAILAVLQDLDALFVRDKS</sequence>
<evidence type="ECO:0000256" key="1">
    <source>
        <dbReference type="ARBA" id="ARBA00060999"/>
    </source>
</evidence>
<evidence type="ECO:0000313" key="4">
    <source>
        <dbReference type="Proteomes" id="UP000004776"/>
    </source>
</evidence>
<name>G5RZY6_SALET</name>
<organism evidence="3 4">
    <name type="scientific">Salmonella enterica subsp. enterica serovar Urbana str. R8-2977</name>
    <dbReference type="NCBI Taxonomy" id="913084"/>
    <lineage>
        <taxon>Bacteria</taxon>
        <taxon>Pseudomonadati</taxon>
        <taxon>Pseudomonadota</taxon>
        <taxon>Gammaproteobacteria</taxon>
        <taxon>Enterobacterales</taxon>
        <taxon>Enterobacteriaceae</taxon>
        <taxon>Salmonella</taxon>
    </lineage>
</organism>
<dbReference type="Proteomes" id="UP000004776">
    <property type="component" value="Unassembled WGS sequence"/>
</dbReference>
<dbReference type="FunFam" id="1.20.1440.40:FF:000001">
    <property type="entry name" value="DUF446 domain protein"/>
    <property type="match status" value="1"/>
</dbReference>
<dbReference type="Gene3D" id="1.20.1440.40">
    <property type="entry name" value="YqcC-like"/>
    <property type="match status" value="1"/>
</dbReference>
<evidence type="ECO:0000313" key="3">
    <source>
        <dbReference type="EMBL" id="EHD00205.1"/>
    </source>
</evidence>
<dbReference type="AlphaFoldDB" id="G5RZY6"/>
<dbReference type="InterPro" id="IPR036814">
    <property type="entry name" value="YqcC-like_sf"/>
</dbReference>
<dbReference type="PATRIC" id="fig|913084.3.peg.3253"/>
<dbReference type="GO" id="GO:0044010">
    <property type="term" value="P:single-species biofilm formation"/>
    <property type="evidence" value="ECO:0007669"/>
    <property type="project" value="TreeGrafter"/>
</dbReference>
<gene>
    <name evidence="3" type="ORF">LTSEURB_4434</name>
</gene>
<dbReference type="InterPro" id="IPR007384">
    <property type="entry name" value="UCP006257"/>
</dbReference>
<reference evidence="3 4" key="1">
    <citation type="journal article" date="2011" name="BMC Genomics">
        <title>Genome sequencing reveals diversification of virulence factor content and possible host adaptation in distinct subpopulations of Salmonella enterica.</title>
        <authorList>
            <person name="den Bakker H.C."/>
            <person name="Moreno Switt A.I."/>
            <person name="Govoni G."/>
            <person name="Cummings C.A."/>
            <person name="Ranieri M.L."/>
            <person name="Degoricija L."/>
            <person name="Hoelzer K."/>
            <person name="Rodriguez-Rivera L.D."/>
            <person name="Brown S."/>
            <person name="Bolchacova E."/>
            <person name="Furtado M.R."/>
            <person name="Wiedmann M."/>
        </authorList>
    </citation>
    <scope>NUCLEOTIDE SEQUENCE [LARGE SCALE GENOMIC DNA]</scope>
    <source>
        <strain evidence="3 4">R8-2977</strain>
    </source>
</reference>
<dbReference type="PANTHER" id="PTHR39586">
    <property type="entry name" value="CYTOPLASMIC PROTEIN-RELATED"/>
    <property type="match status" value="1"/>
</dbReference>
<protein>
    <recommendedName>
        <fullName evidence="2">YqcC-like domain-containing protein</fullName>
    </recommendedName>
</protein>
<dbReference type="InterPro" id="IPR023376">
    <property type="entry name" value="YqcC-like_dom"/>
</dbReference>
<dbReference type="SUPFAM" id="SSF158452">
    <property type="entry name" value="YqcC-like"/>
    <property type="match status" value="1"/>
</dbReference>
<dbReference type="Pfam" id="PF04287">
    <property type="entry name" value="DUF446"/>
    <property type="match status" value="1"/>
</dbReference>
<dbReference type="PANTHER" id="PTHR39586:SF1">
    <property type="entry name" value="CYTOPLASMIC PROTEIN"/>
    <property type="match status" value="1"/>
</dbReference>
<proteinExistence type="predicted"/>
<comment type="caution">
    <text evidence="3">The sequence shown here is derived from an EMBL/GenBank/DDBJ whole genome shotgun (WGS) entry which is preliminary data.</text>
</comment>
<dbReference type="EMBL" id="AFCW01001690">
    <property type="protein sequence ID" value="EHD00205.1"/>
    <property type="molecule type" value="Genomic_DNA"/>
</dbReference>
<accession>G5RZY6</accession>
<feature type="domain" description="YqcC-like" evidence="2">
    <location>
        <begin position="26"/>
        <end position="112"/>
    </location>
</feature>
<evidence type="ECO:0000259" key="2">
    <source>
        <dbReference type="Pfam" id="PF04287"/>
    </source>
</evidence>
<comment type="similarity">
    <text evidence="1">To the N-terminal of E.carotovora exoenzyme regulation regulon ORF1. The C-terminal part is colinear with YqcB.</text>
</comment>